<evidence type="ECO:0000313" key="2">
    <source>
        <dbReference type="Proteomes" id="UP000068167"/>
    </source>
</evidence>
<name>A0A0K1RWF9_9CHRO</name>
<dbReference type="Proteomes" id="UP000068167">
    <property type="component" value="Chromosome"/>
</dbReference>
<keyword evidence="2" id="KW-1185">Reference proteome</keyword>
<sequence>MVTQKFSFQILTHPGGISTSGDRGNGRQPLAIIENNAGSSLLGMVR</sequence>
<gene>
    <name evidence="1" type="ORF">VL20_941</name>
</gene>
<reference evidence="1 2" key="1">
    <citation type="journal article" date="2016" name="Stand. Genomic Sci.">
        <title>Complete genome sequence and genomic characterization of Microcystis panniformis FACHB 1757 by third-generation sequencing.</title>
        <authorList>
            <person name="Zhang J.Y."/>
            <person name="Guan R."/>
            <person name="Zhang H.J."/>
            <person name="Li H."/>
            <person name="Xiao P."/>
            <person name="Yu G.L."/>
            <person name="Du L."/>
            <person name="Cao D.M."/>
            <person name="Zhu B.C."/>
            <person name="Li R.H."/>
            <person name="Lu Z.H."/>
        </authorList>
    </citation>
    <scope>NUCLEOTIDE SEQUENCE [LARGE SCALE GENOMIC DNA]</scope>
    <source>
        <strain evidence="1 2">FACHB-1757</strain>
    </source>
</reference>
<organism evidence="1 2">
    <name type="scientific">Microcystis panniformis FACHB-1757</name>
    <dbReference type="NCBI Taxonomy" id="1638788"/>
    <lineage>
        <taxon>Bacteria</taxon>
        <taxon>Bacillati</taxon>
        <taxon>Cyanobacteriota</taxon>
        <taxon>Cyanophyceae</taxon>
        <taxon>Oscillatoriophycideae</taxon>
        <taxon>Chroococcales</taxon>
        <taxon>Microcystaceae</taxon>
        <taxon>Microcystis</taxon>
    </lineage>
</organism>
<dbReference type="KEGG" id="mpk:VL20_941"/>
<protein>
    <submittedName>
        <fullName evidence="1">Uncharacterized protein</fullName>
    </submittedName>
</protein>
<accession>A0A0K1RWF9</accession>
<evidence type="ECO:0000313" key="1">
    <source>
        <dbReference type="EMBL" id="AKV66130.1"/>
    </source>
</evidence>
<dbReference type="EMBL" id="CP011339">
    <property type="protein sequence ID" value="AKV66130.1"/>
    <property type="molecule type" value="Genomic_DNA"/>
</dbReference>
<proteinExistence type="predicted"/>
<dbReference type="AlphaFoldDB" id="A0A0K1RWF9"/>